<keyword evidence="1" id="KW-1133">Transmembrane helix</keyword>
<feature type="transmembrane region" description="Helical" evidence="1">
    <location>
        <begin position="153"/>
        <end position="173"/>
    </location>
</feature>
<keyword evidence="3" id="KW-1185">Reference proteome</keyword>
<protein>
    <submittedName>
        <fullName evidence="2">Pilus assembly protein TadB</fullName>
    </submittedName>
</protein>
<name>A0A2N6RZ65_9BIFI</name>
<evidence type="ECO:0000313" key="2">
    <source>
        <dbReference type="EMBL" id="PMC43405.1"/>
    </source>
</evidence>
<comment type="caution">
    <text evidence="2">The sequence shown here is derived from an EMBL/GenBank/DDBJ whole genome shotgun (WGS) entry which is preliminary data.</text>
</comment>
<keyword evidence="1" id="KW-0472">Membrane</keyword>
<reference evidence="2 3" key="1">
    <citation type="submission" date="2017-09" db="EMBL/GenBank/DDBJ databases">
        <title>Bacterial strain isolated from the female urinary microbiota.</title>
        <authorList>
            <person name="Thomas-White K."/>
            <person name="Kumar N."/>
            <person name="Forster S."/>
            <person name="Putonti C."/>
            <person name="Lawley T."/>
            <person name="Wolfe A.J."/>
        </authorList>
    </citation>
    <scope>NUCLEOTIDE SEQUENCE [LARGE SCALE GENOMIC DNA]</scope>
    <source>
        <strain evidence="2 3">UMB1686</strain>
    </source>
</reference>
<accession>A0A2N6RZ65</accession>
<dbReference type="RefSeq" id="WP_004126285.1">
    <property type="nucleotide sequence ID" value="NZ_JAKNCL010000003.1"/>
</dbReference>
<dbReference type="Proteomes" id="UP000235771">
    <property type="component" value="Unassembled WGS sequence"/>
</dbReference>
<evidence type="ECO:0000256" key="1">
    <source>
        <dbReference type="SAM" id="Phobius"/>
    </source>
</evidence>
<evidence type="ECO:0000313" key="3">
    <source>
        <dbReference type="Proteomes" id="UP000235771"/>
    </source>
</evidence>
<proteinExistence type="predicted"/>
<dbReference type="AlphaFoldDB" id="A0A2N6RZ65"/>
<keyword evidence="1" id="KW-0812">Transmembrane</keyword>
<dbReference type="GeneID" id="98326796"/>
<sequence length="191" mass="20951">MDIEEALAGLIAALRSGSTFEMILQNDADFKNSICSNEVSAKMIYRWINNRCSIKNQNLSAAQRRRIENHMRSVCENLMAAYELSNTLGCEMATCVEAASASYHARRRAEDLQADVSAMPTATIKLLTALPCLSLLAGELLGGHPILILLTTVYGWVLLIVGSISYSLGLAWVKSMLRISNHTMASSVIRK</sequence>
<organism evidence="2 3">
    <name type="scientific">Gardnerella greenwoodii</name>
    <dbReference type="NCBI Taxonomy" id="2914925"/>
    <lineage>
        <taxon>Bacteria</taxon>
        <taxon>Bacillati</taxon>
        <taxon>Actinomycetota</taxon>
        <taxon>Actinomycetes</taxon>
        <taxon>Bifidobacteriales</taxon>
        <taxon>Bifidobacteriaceae</taxon>
        <taxon>Gardnerella</taxon>
    </lineage>
</organism>
<dbReference type="EMBL" id="PNGV01000001">
    <property type="protein sequence ID" value="PMC43405.1"/>
    <property type="molecule type" value="Genomic_DNA"/>
</dbReference>
<gene>
    <name evidence="2" type="ORF">CJ216_04945</name>
</gene>